<gene>
    <name evidence="1" type="ORF">HNY73_000355</name>
</gene>
<organism evidence="1 2">
    <name type="scientific">Argiope bruennichi</name>
    <name type="common">Wasp spider</name>
    <name type="synonym">Aranea bruennichi</name>
    <dbReference type="NCBI Taxonomy" id="94029"/>
    <lineage>
        <taxon>Eukaryota</taxon>
        <taxon>Metazoa</taxon>
        <taxon>Ecdysozoa</taxon>
        <taxon>Arthropoda</taxon>
        <taxon>Chelicerata</taxon>
        <taxon>Arachnida</taxon>
        <taxon>Araneae</taxon>
        <taxon>Araneomorphae</taxon>
        <taxon>Entelegynae</taxon>
        <taxon>Araneoidea</taxon>
        <taxon>Araneidae</taxon>
        <taxon>Argiope</taxon>
    </lineage>
</organism>
<keyword evidence="2" id="KW-1185">Reference proteome</keyword>
<reference evidence="1" key="2">
    <citation type="submission" date="2020-06" db="EMBL/GenBank/DDBJ databases">
        <authorList>
            <person name="Sheffer M."/>
        </authorList>
    </citation>
    <scope>NUCLEOTIDE SEQUENCE</scope>
</reference>
<comment type="caution">
    <text evidence="1">The sequence shown here is derived from an EMBL/GenBank/DDBJ whole genome shotgun (WGS) entry which is preliminary data.</text>
</comment>
<reference evidence="1" key="1">
    <citation type="journal article" date="2020" name="bioRxiv">
        <title>Chromosome-level reference genome of the European wasp spider Argiope bruennichi: a resource for studies on range expansion and evolutionary adaptation.</title>
        <authorList>
            <person name="Sheffer M.M."/>
            <person name="Hoppe A."/>
            <person name="Krehenwinkel H."/>
            <person name="Uhl G."/>
            <person name="Kuss A.W."/>
            <person name="Jensen L."/>
            <person name="Jensen C."/>
            <person name="Gillespie R.G."/>
            <person name="Hoff K.J."/>
            <person name="Prost S."/>
        </authorList>
    </citation>
    <scope>NUCLEOTIDE SEQUENCE</scope>
</reference>
<dbReference type="EMBL" id="JABXBU010000001">
    <property type="protein sequence ID" value="KAF8795908.1"/>
    <property type="molecule type" value="Genomic_DNA"/>
</dbReference>
<proteinExistence type="predicted"/>
<dbReference type="AlphaFoldDB" id="A0A8T0G0F6"/>
<dbReference type="Proteomes" id="UP000807504">
    <property type="component" value="Unassembled WGS sequence"/>
</dbReference>
<sequence length="166" mass="18499">MFVLGDVKGCLWGSPRLFRTVADDLTGTQDKRHEQHFLGDRPLRNETGEHSVICLLYVRKEQTPHGRIESVCSLVNVSIVSYFGNSSDPPPASQSSNLGLVYSKHSRDHVYRNDFFSCRGETQIIFCGKGDYRDLIGRSAHRPRFSEGTSRSLALSKSGGMTGAYL</sequence>
<name>A0A8T0G0F6_ARGBR</name>
<evidence type="ECO:0000313" key="2">
    <source>
        <dbReference type="Proteomes" id="UP000807504"/>
    </source>
</evidence>
<accession>A0A8T0G0F6</accession>
<protein>
    <submittedName>
        <fullName evidence="1">Uncharacterized protein</fullName>
    </submittedName>
</protein>
<evidence type="ECO:0000313" key="1">
    <source>
        <dbReference type="EMBL" id="KAF8795908.1"/>
    </source>
</evidence>